<name>A0A1U8B1R4_NELNU</name>
<gene>
    <name evidence="3" type="primary">LOC104606402</name>
</gene>
<sequence length="380" mass="42179">MAAASPIPSTNSSDTTTTTATATVTTTTTPQRSDPPKNLRGLNKPKCSKCGNVARSRCPYKSCKSCCAKAQNPCHIHVLKPNATFPDKSPTSSSPLFDQPSTDVSTSGTSLRVSALRQLSNNFAQLNGAQSPLRSRKPLTRKDAAVINQWRFSKLQEYKDRNIETENEAFDRYMRNVSLLEEVFLVNSSLEGPTTDMLSLPDTSTSDEGNARRAAILGSKVKQRSNPVRTDGIRERIQELVDQGLKNLQNWELDDEGGPASADDLNSQEPKRPKKIKNWRAEKLSAVSDIIEKLNKARNEDDLKSCLELKSQLFNQHDKASLSQSEDVETSKEKAAEDVSTTKTESDYSLPRLFYKVEVNEEAFNSMEAHFSSIDQIEDL</sequence>
<dbReference type="RefSeq" id="XP_010269871.1">
    <property type="nucleotide sequence ID" value="XM_010271569.2"/>
</dbReference>
<evidence type="ECO:0000313" key="2">
    <source>
        <dbReference type="Proteomes" id="UP000189703"/>
    </source>
</evidence>
<dbReference type="eggNOG" id="ENOG502QUR3">
    <property type="taxonomic scope" value="Eukaryota"/>
</dbReference>
<dbReference type="PANTHER" id="PTHR35696:SF1">
    <property type="entry name" value="ELECTRON CARRIER_IRON ION-BINDING PROTEIN"/>
    <property type="match status" value="1"/>
</dbReference>
<feature type="region of interest" description="Disordered" evidence="1">
    <location>
        <begin position="85"/>
        <end position="105"/>
    </location>
</feature>
<evidence type="ECO:0000313" key="3">
    <source>
        <dbReference type="RefSeq" id="XP_010269871.1"/>
    </source>
</evidence>
<dbReference type="OMA" id="YSFPKLW"/>
<organism evidence="2 3">
    <name type="scientific">Nelumbo nucifera</name>
    <name type="common">Sacred lotus</name>
    <dbReference type="NCBI Taxonomy" id="4432"/>
    <lineage>
        <taxon>Eukaryota</taxon>
        <taxon>Viridiplantae</taxon>
        <taxon>Streptophyta</taxon>
        <taxon>Embryophyta</taxon>
        <taxon>Tracheophyta</taxon>
        <taxon>Spermatophyta</taxon>
        <taxon>Magnoliopsida</taxon>
        <taxon>Proteales</taxon>
        <taxon>Nelumbonaceae</taxon>
        <taxon>Nelumbo</taxon>
    </lineage>
</organism>
<protein>
    <submittedName>
        <fullName evidence="3">Uncharacterized protein LOC104606402</fullName>
    </submittedName>
</protein>
<dbReference type="KEGG" id="nnu:104606402"/>
<dbReference type="InParanoid" id="A0A1U8B1R4"/>
<feature type="compositionally biased region" description="Polar residues" evidence="1">
    <location>
        <begin position="89"/>
        <end position="105"/>
    </location>
</feature>
<dbReference type="FunCoup" id="A0A1U8B1R4">
    <property type="interactions" value="1731"/>
</dbReference>
<dbReference type="Proteomes" id="UP000189703">
    <property type="component" value="Unplaced"/>
</dbReference>
<dbReference type="OrthoDB" id="1915989at2759"/>
<feature type="region of interest" description="Disordered" evidence="1">
    <location>
        <begin position="318"/>
        <end position="344"/>
    </location>
</feature>
<feature type="compositionally biased region" description="Low complexity" evidence="1">
    <location>
        <begin position="15"/>
        <end position="29"/>
    </location>
</feature>
<evidence type="ECO:0000256" key="1">
    <source>
        <dbReference type="SAM" id="MobiDB-lite"/>
    </source>
</evidence>
<keyword evidence="2" id="KW-1185">Reference proteome</keyword>
<reference evidence="3" key="1">
    <citation type="submission" date="2025-08" db="UniProtKB">
        <authorList>
            <consortium name="RefSeq"/>
        </authorList>
    </citation>
    <scope>IDENTIFICATION</scope>
</reference>
<accession>A0A1U8B1R4</accession>
<dbReference type="GeneID" id="104606402"/>
<feature type="region of interest" description="Disordered" evidence="1">
    <location>
        <begin position="251"/>
        <end position="275"/>
    </location>
</feature>
<dbReference type="PANTHER" id="PTHR35696">
    <property type="entry name" value="ELECTRON CARRIER/IRON ION-BINDING PROTEIN"/>
    <property type="match status" value="1"/>
</dbReference>
<feature type="region of interest" description="Disordered" evidence="1">
    <location>
        <begin position="1"/>
        <end position="44"/>
    </location>
</feature>
<proteinExistence type="predicted"/>
<dbReference type="AlphaFoldDB" id="A0A1U8B1R4"/>